<feature type="region of interest" description="Disordered" evidence="1">
    <location>
        <begin position="54"/>
        <end position="82"/>
    </location>
</feature>
<organism evidence="2 3">
    <name type="scientific">Lentinula lateritia</name>
    <dbReference type="NCBI Taxonomy" id="40482"/>
    <lineage>
        <taxon>Eukaryota</taxon>
        <taxon>Fungi</taxon>
        <taxon>Dikarya</taxon>
        <taxon>Basidiomycota</taxon>
        <taxon>Agaricomycotina</taxon>
        <taxon>Agaricomycetes</taxon>
        <taxon>Agaricomycetidae</taxon>
        <taxon>Agaricales</taxon>
        <taxon>Marasmiineae</taxon>
        <taxon>Omphalotaceae</taxon>
        <taxon>Lentinula</taxon>
    </lineage>
</organism>
<protein>
    <submittedName>
        <fullName evidence="2">Uncharacterized protein</fullName>
    </submittedName>
</protein>
<reference evidence="2" key="1">
    <citation type="submission" date="2022-08" db="EMBL/GenBank/DDBJ databases">
        <title>A Global Phylogenomic Analysis of the Shiitake Genus Lentinula.</title>
        <authorList>
            <consortium name="DOE Joint Genome Institute"/>
            <person name="Sierra-Patev S."/>
            <person name="Min B."/>
            <person name="Naranjo-Ortiz M."/>
            <person name="Looney B."/>
            <person name="Konkel Z."/>
            <person name="Slot J.C."/>
            <person name="Sakamoto Y."/>
            <person name="Steenwyk J.L."/>
            <person name="Rokas A."/>
            <person name="Carro J."/>
            <person name="Camarero S."/>
            <person name="Ferreira P."/>
            <person name="Molpeceres G."/>
            <person name="Ruiz-Duenas F.J."/>
            <person name="Serrano A."/>
            <person name="Henrissat B."/>
            <person name="Drula E."/>
            <person name="Hughes K.W."/>
            <person name="Mata J.L."/>
            <person name="Ishikawa N.K."/>
            <person name="Vargas-Isla R."/>
            <person name="Ushijima S."/>
            <person name="Smith C.A."/>
            <person name="Ahrendt S."/>
            <person name="Andreopoulos W."/>
            <person name="He G."/>
            <person name="Labutti K."/>
            <person name="Lipzen A."/>
            <person name="Ng V."/>
            <person name="Riley R."/>
            <person name="Sandor L."/>
            <person name="Barry K."/>
            <person name="Martinez A.T."/>
            <person name="Xiao Y."/>
            <person name="Gibbons J.G."/>
            <person name="Terashima K."/>
            <person name="Grigoriev I.V."/>
            <person name="Hibbett D.S."/>
        </authorList>
    </citation>
    <scope>NUCLEOTIDE SEQUENCE</scope>
    <source>
        <strain evidence="2">RHP3577 ss4</strain>
    </source>
</reference>
<feature type="region of interest" description="Disordered" evidence="1">
    <location>
        <begin position="104"/>
        <end position="138"/>
    </location>
</feature>
<proteinExistence type="predicted"/>
<keyword evidence="3" id="KW-1185">Reference proteome</keyword>
<feature type="compositionally biased region" description="Low complexity" evidence="1">
    <location>
        <begin position="64"/>
        <end position="82"/>
    </location>
</feature>
<accession>A0ABQ8VBX9</accession>
<evidence type="ECO:0000256" key="1">
    <source>
        <dbReference type="SAM" id="MobiDB-lite"/>
    </source>
</evidence>
<feature type="region of interest" description="Disordered" evidence="1">
    <location>
        <begin position="153"/>
        <end position="172"/>
    </location>
</feature>
<comment type="caution">
    <text evidence="2">The sequence shown here is derived from an EMBL/GenBank/DDBJ whole genome shotgun (WGS) entry which is preliminary data.</text>
</comment>
<evidence type="ECO:0000313" key="3">
    <source>
        <dbReference type="Proteomes" id="UP001150217"/>
    </source>
</evidence>
<dbReference type="EMBL" id="JANVFT010000049">
    <property type="protein sequence ID" value="KAJ4486861.1"/>
    <property type="molecule type" value="Genomic_DNA"/>
</dbReference>
<feature type="region of interest" description="Disordered" evidence="1">
    <location>
        <begin position="1"/>
        <end position="29"/>
    </location>
</feature>
<sequence>MSSSFISKSPRPSCICNSSRGSKPPQLELNLGSISPLRILSGYAFEDFENHCEHDMAPSDESESLSSFETSSSTCSSPSLNGSSEHLTITLQSLVDGGDDEAGFRKDTRPLPPVPTSASTVCPTPTISPRTRPLPPTPHLKTEDVAISVTLATPLSSPIPPTSSPNHLSPPRVRRLPTPFISPSIPRQPSCDTVSTSDCHCLTVDSPPSPALTIEGLSPEAVIHRRLSKLRRYLGETVPHDLVPVISSARDPRAARDLLVRLSSFSGSANTIHEPALDPVVISRKLKELEADESLSDDEDEDIVFVEAESPVEGSESWSAGGDISFRATPLHRYSKKWVWEKKGRRREEQDYAYILRALRSL</sequence>
<gene>
    <name evidence="2" type="ORF">C8R41DRAFT_921241</name>
</gene>
<feature type="compositionally biased region" description="Low complexity" evidence="1">
    <location>
        <begin position="1"/>
        <end position="13"/>
    </location>
</feature>
<name>A0ABQ8VBX9_9AGAR</name>
<evidence type="ECO:0000313" key="2">
    <source>
        <dbReference type="EMBL" id="KAJ4486861.1"/>
    </source>
</evidence>
<dbReference type="Proteomes" id="UP001150217">
    <property type="component" value="Unassembled WGS sequence"/>
</dbReference>